<dbReference type="SUPFAM" id="SSF55469">
    <property type="entry name" value="FMN-dependent nitroreductase-like"/>
    <property type="match status" value="1"/>
</dbReference>
<dbReference type="Proteomes" id="UP000290602">
    <property type="component" value="Unassembled WGS sequence"/>
</dbReference>
<evidence type="ECO:0000256" key="1">
    <source>
        <dbReference type="ARBA" id="ARBA00004496"/>
    </source>
</evidence>
<keyword evidence="6" id="KW-1185">Reference proteome</keyword>
<keyword evidence="3" id="KW-0560">Oxidoreductase</keyword>
<proteinExistence type="predicted"/>
<dbReference type="OrthoDB" id="9810617at2"/>
<protein>
    <submittedName>
        <fullName evidence="5">Nitroreductase</fullName>
    </submittedName>
</protein>
<comment type="caution">
    <text evidence="5">The sequence shown here is derived from an EMBL/GenBank/DDBJ whole genome shotgun (WGS) entry which is preliminary data.</text>
</comment>
<dbReference type="InterPro" id="IPR029479">
    <property type="entry name" value="Nitroreductase"/>
</dbReference>
<sequence length="199" mass="21995">MKTQFIDLAQQRRSIYALGRNVTQTSTEISALIKAAIKYAPTPFNNQSTRAVILFGQHHEQLWQIVHDQLQAIVPAEAFKVTEQKIAGFAEAYGTVLFFTDTAVVDQSAADFATYAANFADWAEQAQGGAQYAVWTALAENGLGANLQHYNPLIDADVQRAFGLPTSWQLRAEMDFGSIEAPAGDKTFMADDDRFLVRD</sequence>
<dbReference type="EMBL" id="QXIL01000009">
    <property type="protein sequence ID" value="RXI78670.1"/>
    <property type="molecule type" value="Genomic_DNA"/>
</dbReference>
<evidence type="ECO:0000256" key="2">
    <source>
        <dbReference type="ARBA" id="ARBA00022490"/>
    </source>
</evidence>
<organism evidence="5 6">
    <name type="scientific">Levilactobacillus suantsaii</name>
    <dbReference type="NCBI Taxonomy" id="2292255"/>
    <lineage>
        <taxon>Bacteria</taxon>
        <taxon>Bacillati</taxon>
        <taxon>Bacillota</taxon>
        <taxon>Bacilli</taxon>
        <taxon>Lactobacillales</taxon>
        <taxon>Lactobacillaceae</taxon>
        <taxon>Levilactobacillus</taxon>
    </lineage>
</organism>
<dbReference type="GO" id="GO:0034599">
    <property type="term" value="P:cellular response to oxidative stress"/>
    <property type="evidence" value="ECO:0007669"/>
    <property type="project" value="InterPro"/>
</dbReference>
<dbReference type="PANTHER" id="PTHR43035">
    <property type="entry name" value="FATTY ACID REPRESSION MUTANT PROTEIN 2-RELATED"/>
    <property type="match status" value="1"/>
</dbReference>
<reference evidence="5 6" key="1">
    <citation type="submission" date="2018-08" db="EMBL/GenBank/DDBJ databases">
        <title>Lactobacillus suantsai sp. nov., isolated from traditional fermented suan-tsai in Taiwan.</title>
        <authorList>
            <person name="Huang C.-H."/>
        </authorList>
    </citation>
    <scope>NUCLEOTIDE SEQUENCE [LARGE SCALE GENOMIC DNA]</scope>
    <source>
        <strain evidence="5 6">BCRC 12945</strain>
    </source>
</reference>
<evidence type="ECO:0000313" key="5">
    <source>
        <dbReference type="EMBL" id="RXI78670.1"/>
    </source>
</evidence>
<dbReference type="RefSeq" id="WP_129032507.1">
    <property type="nucleotide sequence ID" value="NZ_CP059603.1"/>
</dbReference>
<feature type="domain" description="Nitroreductase" evidence="4">
    <location>
        <begin position="10"/>
        <end position="172"/>
    </location>
</feature>
<dbReference type="GO" id="GO:0005737">
    <property type="term" value="C:cytoplasm"/>
    <property type="evidence" value="ECO:0007669"/>
    <property type="project" value="UniProtKB-SubCell"/>
</dbReference>
<dbReference type="GO" id="GO:0016491">
    <property type="term" value="F:oxidoreductase activity"/>
    <property type="evidence" value="ECO:0007669"/>
    <property type="project" value="UniProtKB-KW"/>
</dbReference>
<name>A0A4Q0VKB2_9LACO</name>
<keyword evidence="2" id="KW-0963">Cytoplasm</keyword>
<dbReference type="InterPro" id="IPR000415">
    <property type="entry name" value="Nitroreductase-like"/>
</dbReference>
<evidence type="ECO:0000259" key="4">
    <source>
        <dbReference type="Pfam" id="PF00881"/>
    </source>
</evidence>
<accession>A0A4Q0VKB2</accession>
<dbReference type="Pfam" id="PF00881">
    <property type="entry name" value="Nitroreductase"/>
    <property type="match status" value="1"/>
</dbReference>
<gene>
    <name evidence="5" type="ORF">DXH47_06295</name>
</gene>
<dbReference type="CDD" id="cd02140">
    <property type="entry name" value="Frm2-like"/>
    <property type="match status" value="1"/>
</dbReference>
<dbReference type="PANTHER" id="PTHR43035:SF1">
    <property type="entry name" value="FATTY ACID REPRESSION MUTANT PROTEIN 2-RELATED"/>
    <property type="match status" value="1"/>
</dbReference>
<dbReference type="InterPro" id="IPR033877">
    <property type="entry name" value="Frm2/Hbn1"/>
</dbReference>
<dbReference type="FunFam" id="3.40.109.10:FF:000001">
    <property type="entry name" value="Nitroreductase family"/>
    <property type="match status" value="1"/>
</dbReference>
<comment type="subcellular location">
    <subcellularLocation>
        <location evidence="1">Cytoplasm</location>
    </subcellularLocation>
</comment>
<evidence type="ECO:0000256" key="3">
    <source>
        <dbReference type="ARBA" id="ARBA00023002"/>
    </source>
</evidence>
<dbReference type="AlphaFoldDB" id="A0A4Q0VKB2"/>
<dbReference type="Gene3D" id="3.40.109.10">
    <property type="entry name" value="NADH Oxidase"/>
    <property type="match status" value="1"/>
</dbReference>
<evidence type="ECO:0000313" key="6">
    <source>
        <dbReference type="Proteomes" id="UP000290602"/>
    </source>
</evidence>